<protein>
    <submittedName>
        <fullName evidence="1">Uncharacterized protein</fullName>
    </submittedName>
</protein>
<reference evidence="2" key="2">
    <citation type="journal article" date="2017" name="Nat. Plants">
        <title>The Aegilops tauschii genome reveals multiple impacts of transposons.</title>
        <authorList>
            <person name="Zhao G."/>
            <person name="Zou C."/>
            <person name="Li K."/>
            <person name="Wang K."/>
            <person name="Li T."/>
            <person name="Gao L."/>
            <person name="Zhang X."/>
            <person name="Wang H."/>
            <person name="Yang Z."/>
            <person name="Liu X."/>
            <person name="Jiang W."/>
            <person name="Mao L."/>
            <person name="Kong X."/>
            <person name="Jiao Y."/>
            <person name="Jia J."/>
        </authorList>
    </citation>
    <scope>NUCLEOTIDE SEQUENCE [LARGE SCALE GENOMIC DNA]</scope>
    <source>
        <strain evidence="2">cv. AL8/78</strain>
    </source>
</reference>
<dbReference type="Gramene" id="AET7Gv20825900.11">
    <property type="protein sequence ID" value="AET7Gv20825900.11"/>
    <property type="gene ID" value="AET7Gv20825900"/>
</dbReference>
<reference evidence="1" key="4">
    <citation type="submission" date="2019-03" db="UniProtKB">
        <authorList>
            <consortium name="EnsemblPlants"/>
        </authorList>
    </citation>
    <scope>IDENTIFICATION</scope>
</reference>
<name>A0A453S5Z4_AEGTS</name>
<evidence type="ECO:0000313" key="1">
    <source>
        <dbReference type="EnsemblPlants" id="AET7Gv20825900.11"/>
    </source>
</evidence>
<organism evidence="1 2">
    <name type="scientific">Aegilops tauschii subsp. strangulata</name>
    <name type="common">Goatgrass</name>
    <dbReference type="NCBI Taxonomy" id="200361"/>
    <lineage>
        <taxon>Eukaryota</taxon>
        <taxon>Viridiplantae</taxon>
        <taxon>Streptophyta</taxon>
        <taxon>Embryophyta</taxon>
        <taxon>Tracheophyta</taxon>
        <taxon>Spermatophyta</taxon>
        <taxon>Magnoliopsida</taxon>
        <taxon>Liliopsida</taxon>
        <taxon>Poales</taxon>
        <taxon>Poaceae</taxon>
        <taxon>BOP clade</taxon>
        <taxon>Pooideae</taxon>
        <taxon>Triticodae</taxon>
        <taxon>Triticeae</taxon>
        <taxon>Triticinae</taxon>
        <taxon>Aegilops</taxon>
    </lineage>
</organism>
<evidence type="ECO:0000313" key="2">
    <source>
        <dbReference type="Proteomes" id="UP000015105"/>
    </source>
</evidence>
<keyword evidence="2" id="KW-1185">Reference proteome</keyword>
<reference evidence="1" key="3">
    <citation type="journal article" date="2017" name="Nature">
        <title>Genome sequence of the progenitor of the wheat D genome Aegilops tauschii.</title>
        <authorList>
            <person name="Luo M.C."/>
            <person name="Gu Y.Q."/>
            <person name="Puiu D."/>
            <person name="Wang H."/>
            <person name="Twardziok S.O."/>
            <person name="Deal K.R."/>
            <person name="Huo N."/>
            <person name="Zhu T."/>
            <person name="Wang L."/>
            <person name="Wang Y."/>
            <person name="McGuire P.E."/>
            <person name="Liu S."/>
            <person name="Long H."/>
            <person name="Ramasamy R.K."/>
            <person name="Rodriguez J.C."/>
            <person name="Van S.L."/>
            <person name="Yuan L."/>
            <person name="Wang Z."/>
            <person name="Xia Z."/>
            <person name="Xiao L."/>
            <person name="Anderson O.D."/>
            <person name="Ouyang S."/>
            <person name="Liang Y."/>
            <person name="Zimin A.V."/>
            <person name="Pertea G."/>
            <person name="Qi P."/>
            <person name="Bennetzen J.L."/>
            <person name="Dai X."/>
            <person name="Dawson M.W."/>
            <person name="Muller H.G."/>
            <person name="Kugler K."/>
            <person name="Rivarola-Duarte L."/>
            <person name="Spannagl M."/>
            <person name="Mayer K.F.X."/>
            <person name="Lu F.H."/>
            <person name="Bevan M.W."/>
            <person name="Leroy P."/>
            <person name="Li P."/>
            <person name="You F.M."/>
            <person name="Sun Q."/>
            <person name="Liu Z."/>
            <person name="Lyons E."/>
            <person name="Wicker T."/>
            <person name="Salzberg S.L."/>
            <person name="Devos K.M."/>
            <person name="Dvorak J."/>
        </authorList>
    </citation>
    <scope>NUCLEOTIDE SEQUENCE [LARGE SCALE GENOMIC DNA]</scope>
    <source>
        <strain evidence="1">cv. AL8/78</strain>
    </source>
</reference>
<reference evidence="1" key="5">
    <citation type="journal article" date="2021" name="G3 (Bethesda)">
        <title>Aegilops tauschii genome assembly Aet v5.0 features greater sequence contiguity and improved annotation.</title>
        <authorList>
            <person name="Wang L."/>
            <person name="Zhu T."/>
            <person name="Rodriguez J.C."/>
            <person name="Deal K.R."/>
            <person name="Dubcovsky J."/>
            <person name="McGuire P.E."/>
            <person name="Lux T."/>
            <person name="Spannagl M."/>
            <person name="Mayer K.F.X."/>
            <person name="Baldrich P."/>
            <person name="Meyers B.C."/>
            <person name="Huo N."/>
            <person name="Gu Y.Q."/>
            <person name="Zhou H."/>
            <person name="Devos K.M."/>
            <person name="Bennetzen J.L."/>
            <person name="Unver T."/>
            <person name="Budak H."/>
            <person name="Gulick P.J."/>
            <person name="Galiba G."/>
            <person name="Kalapos B."/>
            <person name="Nelson D.R."/>
            <person name="Li P."/>
            <person name="You F.M."/>
            <person name="Luo M.C."/>
            <person name="Dvorak J."/>
        </authorList>
    </citation>
    <scope>NUCLEOTIDE SEQUENCE [LARGE SCALE GENOMIC DNA]</scope>
    <source>
        <strain evidence="1">cv. AL8/78</strain>
    </source>
</reference>
<dbReference type="AlphaFoldDB" id="A0A453S5Z4"/>
<dbReference type="Proteomes" id="UP000015105">
    <property type="component" value="Chromosome 7D"/>
</dbReference>
<sequence length="68" mass="7984">MSNLPNPKKYCKLKFDIDLIETWYEHENMLHCQGFDSIGTQRTLHICCIVLDLPVAVVFFHETCRTQV</sequence>
<accession>A0A453S5Z4</accession>
<dbReference type="EnsemblPlants" id="AET7Gv20825900.11">
    <property type="protein sequence ID" value="AET7Gv20825900.11"/>
    <property type="gene ID" value="AET7Gv20825900"/>
</dbReference>
<reference evidence="2" key="1">
    <citation type="journal article" date="2014" name="Science">
        <title>Ancient hybridizations among the ancestral genomes of bread wheat.</title>
        <authorList>
            <consortium name="International Wheat Genome Sequencing Consortium,"/>
            <person name="Marcussen T."/>
            <person name="Sandve S.R."/>
            <person name="Heier L."/>
            <person name="Spannagl M."/>
            <person name="Pfeifer M."/>
            <person name="Jakobsen K.S."/>
            <person name="Wulff B.B."/>
            <person name="Steuernagel B."/>
            <person name="Mayer K.F."/>
            <person name="Olsen O.A."/>
        </authorList>
    </citation>
    <scope>NUCLEOTIDE SEQUENCE [LARGE SCALE GENOMIC DNA]</scope>
    <source>
        <strain evidence="2">cv. AL8/78</strain>
    </source>
</reference>
<proteinExistence type="predicted"/>